<dbReference type="GO" id="GO:0051082">
    <property type="term" value="F:unfolded protein binding"/>
    <property type="evidence" value="ECO:0007669"/>
    <property type="project" value="UniProtKB-UniRule"/>
</dbReference>
<dbReference type="Pfam" id="PF00226">
    <property type="entry name" value="DnaJ"/>
    <property type="match status" value="1"/>
</dbReference>
<keyword evidence="5 14" id="KW-0479">Metal-binding</keyword>
<keyword evidence="7 14" id="KW-0863">Zinc-finger</keyword>
<dbReference type="InterPro" id="IPR036869">
    <property type="entry name" value="J_dom_sf"/>
</dbReference>
<evidence type="ECO:0000259" key="17">
    <source>
        <dbReference type="PROSITE" id="PS51188"/>
    </source>
</evidence>
<comment type="function">
    <text evidence="11 14">Participates actively in the response to hyperosmotic and heat shock by preventing the aggregation of stress-denatured proteins and by disaggregating proteins, also in an autonomous, DnaK-independent fashion. Unfolded proteins bind initially to DnaJ; upon interaction with the DnaJ-bound protein, DnaK hydrolyzes its bound ATP, resulting in the formation of a stable complex. GrpE releases ADP from DnaK; ATP binding to DnaK triggers the release of the substrate protein, thus completing the reaction cycle. Several rounds of ATP-dependent interactions between DnaJ, DnaK and GrpE are required for fully efficient folding. Also involved, together with DnaK and GrpE, in the DNA replication of plasmids through activation of initiation proteins.</text>
</comment>
<dbReference type="GO" id="GO:0005737">
    <property type="term" value="C:cytoplasm"/>
    <property type="evidence" value="ECO:0007669"/>
    <property type="project" value="UniProtKB-SubCell"/>
</dbReference>
<dbReference type="InterPro" id="IPR018253">
    <property type="entry name" value="DnaJ_domain_CS"/>
</dbReference>
<keyword evidence="3 14" id="KW-0963">Cytoplasm</keyword>
<dbReference type="InterPro" id="IPR012724">
    <property type="entry name" value="DnaJ"/>
</dbReference>
<dbReference type="SMART" id="SM00271">
    <property type="entry name" value="DnaJ"/>
    <property type="match status" value="1"/>
</dbReference>
<dbReference type="PANTHER" id="PTHR43096:SF48">
    <property type="entry name" value="CHAPERONE PROTEIN DNAJ"/>
    <property type="match status" value="1"/>
</dbReference>
<evidence type="ECO:0000256" key="8">
    <source>
        <dbReference type="ARBA" id="ARBA00022833"/>
    </source>
</evidence>
<feature type="repeat" description="CXXCXGXG motif" evidence="14">
    <location>
        <begin position="150"/>
        <end position="157"/>
    </location>
</feature>
<evidence type="ECO:0000256" key="11">
    <source>
        <dbReference type="ARBA" id="ARBA00053423"/>
    </source>
</evidence>
<dbReference type="CDD" id="cd10719">
    <property type="entry name" value="DnaJ_zf"/>
    <property type="match status" value="1"/>
</dbReference>
<dbReference type="FunFam" id="2.60.260.20:FF:000004">
    <property type="entry name" value="Molecular chaperone DnaJ"/>
    <property type="match status" value="1"/>
</dbReference>
<dbReference type="EMBL" id="FUXM01000036">
    <property type="protein sequence ID" value="SKA19620.1"/>
    <property type="molecule type" value="Genomic_DNA"/>
</dbReference>
<dbReference type="GO" id="GO:0008270">
    <property type="term" value="F:zinc ion binding"/>
    <property type="evidence" value="ECO:0007669"/>
    <property type="project" value="UniProtKB-UniRule"/>
</dbReference>
<evidence type="ECO:0000256" key="6">
    <source>
        <dbReference type="ARBA" id="ARBA00022737"/>
    </source>
</evidence>
<dbReference type="PANTHER" id="PTHR43096">
    <property type="entry name" value="DNAJ HOMOLOG 1, MITOCHONDRIAL-RELATED"/>
    <property type="match status" value="1"/>
</dbReference>
<dbReference type="PROSITE" id="PS00636">
    <property type="entry name" value="DNAJ_1"/>
    <property type="match status" value="1"/>
</dbReference>
<keyword evidence="4 14" id="KW-0235">DNA replication</keyword>
<evidence type="ECO:0000256" key="10">
    <source>
        <dbReference type="ARBA" id="ARBA00023186"/>
    </source>
</evidence>
<evidence type="ECO:0000256" key="4">
    <source>
        <dbReference type="ARBA" id="ARBA00022705"/>
    </source>
</evidence>
<dbReference type="PROSITE" id="PS51188">
    <property type="entry name" value="ZF_CR"/>
    <property type="match status" value="1"/>
</dbReference>
<feature type="binding site" evidence="14">
    <location>
        <position position="193"/>
    </location>
    <ligand>
        <name>Zn(2+)</name>
        <dbReference type="ChEBI" id="CHEBI:29105"/>
        <label>2</label>
    </ligand>
</feature>
<comment type="subunit">
    <text evidence="2 14">Homodimer.</text>
</comment>
<dbReference type="PRINTS" id="PR00625">
    <property type="entry name" value="JDOMAIN"/>
</dbReference>
<evidence type="ECO:0000256" key="1">
    <source>
        <dbReference type="ARBA" id="ARBA00004496"/>
    </source>
</evidence>
<dbReference type="SUPFAM" id="SSF57938">
    <property type="entry name" value="DnaJ/Hsp40 cysteine-rich domain"/>
    <property type="match status" value="1"/>
</dbReference>
<gene>
    <name evidence="14" type="primary">dnaJ</name>
    <name evidence="18" type="ORF">SAMN02745885_02274</name>
</gene>
<evidence type="ECO:0000256" key="7">
    <source>
        <dbReference type="ARBA" id="ARBA00022771"/>
    </source>
</evidence>
<evidence type="ECO:0000259" key="16">
    <source>
        <dbReference type="PROSITE" id="PS50076"/>
    </source>
</evidence>
<feature type="binding site" evidence="14">
    <location>
        <position position="207"/>
    </location>
    <ligand>
        <name>Zn(2+)</name>
        <dbReference type="ChEBI" id="CHEBI:29105"/>
        <label>1</label>
    </ligand>
</feature>
<dbReference type="FunFam" id="1.10.287.110:FF:000034">
    <property type="entry name" value="Chaperone protein DnaJ"/>
    <property type="match status" value="1"/>
</dbReference>
<dbReference type="Pfam" id="PF01556">
    <property type="entry name" value="DnaJ_C"/>
    <property type="match status" value="1"/>
</dbReference>
<keyword evidence="19" id="KW-1185">Reference proteome</keyword>
<feature type="binding site" evidence="14">
    <location>
        <position position="150"/>
    </location>
    <ligand>
        <name>Zn(2+)</name>
        <dbReference type="ChEBI" id="CHEBI:29105"/>
        <label>1</label>
    </ligand>
</feature>
<evidence type="ECO:0000256" key="15">
    <source>
        <dbReference type="PROSITE-ProRule" id="PRU00546"/>
    </source>
</evidence>
<dbReference type="NCBIfam" id="TIGR02349">
    <property type="entry name" value="DnaJ_bact"/>
    <property type="match status" value="1"/>
</dbReference>
<comment type="cofactor">
    <cofactor evidence="14">
        <name>Zn(2+)</name>
        <dbReference type="ChEBI" id="CHEBI:29105"/>
    </cofactor>
    <text evidence="14">Binds 2 Zn(2+) ions per monomer.</text>
</comment>
<dbReference type="CDD" id="cd10747">
    <property type="entry name" value="DnaJ_C"/>
    <property type="match status" value="1"/>
</dbReference>
<proteinExistence type="inferred from homology"/>
<evidence type="ECO:0000313" key="19">
    <source>
        <dbReference type="Proteomes" id="UP000189933"/>
    </source>
</evidence>
<dbReference type="InterPro" id="IPR002939">
    <property type="entry name" value="DnaJ_C"/>
</dbReference>
<dbReference type="NCBIfam" id="NF008035">
    <property type="entry name" value="PRK10767.1"/>
    <property type="match status" value="1"/>
</dbReference>
<dbReference type="SUPFAM" id="SSF49493">
    <property type="entry name" value="HSP40/DnaJ peptide-binding domain"/>
    <property type="match status" value="2"/>
</dbReference>
<dbReference type="SUPFAM" id="SSF46565">
    <property type="entry name" value="Chaperone J-domain"/>
    <property type="match status" value="1"/>
</dbReference>
<protein>
    <recommendedName>
        <fullName evidence="13 14">Chaperone protein DnaJ</fullName>
    </recommendedName>
</protein>
<keyword evidence="9 14" id="KW-0346">Stress response</keyword>
<evidence type="ECO:0000256" key="2">
    <source>
        <dbReference type="ARBA" id="ARBA00011738"/>
    </source>
</evidence>
<dbReference type="AlphaFoldDB" id="A0A1T4RUF7"/>
<feature type="repeat" description="CXXCXGXG motif" evidence="14">
    <location>
        <begin position="193"/>
        <end position="200"/>
    </location>
</feature>
<dbReference type="GO" id="GO:0031072">
    <property type="term" value="F:heat shock protein binding"/>
    <property type="evidence" value="ECO:0007669"/>
    <property type="project" value="InterPro"/>
</dbReference>
<accession>A0A1T4RUF7</accession>
<dbReference type="RefSeq" id="WP_078666279.1">
    <property type="nucleotide sequence ID" value="NZ_FUXM01000036.1"/>
</dbReference>
<dbReference type="Proteomes" id="UP000189933">
    <property type="component" value="Unassembled WGS sequence"/>
</dbReference>
<keyword evidence="6 14" id="KW-0677">Repeat</keyword>
<name>A0A1T4RUF7_9FIRM</name>
<dbReference type="Gene3D" id="2.60.260.20">
    <property type="entry name" value="Urease metallochaperone UreE, N-terminal domain"/>
    <property type="match status" value="2"/>
</dbReference>
<evidence type="ECO:0000256" key="9">
    <source>
        <dbReference type="ARBA" id="ARBA00023016"/>
    </source>
</evidence>
<feature type="binding site" evidence="14">
    <location>
        <position position="170"/>
    </location>
    <ligand>
        <name>Zn(2+)</name>
        <dbReference type="ChEBI" id="CHEBI:29105"/>
        <label>2</label>
    </ligand>
</feature>
<keyword evidence="10 14" id="KW-0143">Chaperone</keyword>
<keyword evidence="8 14" id="KW-0862">Zinc</keyword>
<dbReference type="GO" id="GO:0009408">
    <property type="term" value="P:response to heat"/>
    <property type="evidence" value="ECO:0007669"/>
    <property type="project" value="InterPro"/>
</dbReference>
<sequence length="381" mass="41781">MSKRDYYEVLGVGRNATEEEIKKAYRKLSKKYHPDLNPGDKSAEEKFKEINEAYEVLSDPQKRAAYDQFGHAGAQGFGGQGGFGDFQGGFGGFGAEEIFGDIFDMFFGGGSRKRQGPQRGSDLSAEIELTFEEAAFGTTKTIEIPRTETCEICHGTGAKPGTGQRTCPTCNGTGQQQIVQNTPFGRFIQSRPCQTCAGQGKIIEQPCQHCHGKGRVRKLRKITVNIPAGVDSGTRVRKAGEGEAGLRGGPPGDLYLIVRVKPHKIFRREHNDVVMKLNISFPQAALGDEVEVPTLEGKEKIKISPGTQNGTVIRLRGKGIVDVHGRGRGDQRIEIQVEVPTKLTERQKQLLEELAETMGQKPAGVHQEKSFFDKVKDAFMG</sequence>
<dbReference type="InterPro" id="IPR008971">
    <property type="entry name" value="HSP40/DnaJ_pept-bd"/>
</dbReference>
<dbReference type="CDD" id="cd06257">
    <property type="entry name" value="DnaJ"/>
    <property type="match status" value="1"/>
</dbReference>
<feature type="binding site" evidence="14">
    <location>
        <position position="196"/>
    </location>
    <ligand>
        <name>Zn(2+)</name>
        <dbReference type="ChEBI" id="CHEBI:29105"/>
        <label>2</label>
    </ligand>
</feature>
<organism evidence="18 19">
    <name type="scientific">Carboxydocella sporoproducens DSM 16521</name>
    <dbReference type="NCBI Taxonomy" id="1121270"/>
    <lineage>
        <taxon>Bacteria</taxon>
        <taxon>Bacillati</taxon>
        <taxon>Bacillota</taxon>
        <taxon>Clostridia</taxon>
        <taxon>Eubacteriales</taxon>
        <taxon>Clostridiales Family XVI. Incertae Sedis</taxon>
        <taxon>Carboxydocella</taxon>
    </lineage>
</organism>
<dbReference type="InterPro" id="IPR036410">
    <property type="entry name" value="HSP_DnaJ_Cys-rich_dom_sf"/>
</dbReference>
<dbReference type="Gene3D" id="2.10.230.10">
    <property type="entry name" value="Heat shock protein DnaJ, cysteine-rich domain"/>
    <property type="match status" value="1"/>
</dbReference>
<dbReference type="FunFam" id="2.10.230.10:FF:000002">
    <property type="entry name" value="Molecular chaperone DnaJ"/>
    <property type="match status" value="1"/>
</dbReference>
<feature type="repeat" description="CXXCXGXG motif" evidence="14">
    <location>
        <begin position="167"/>
        <end position="174"/>
    </location>
</feature>
<reference evidence="19" key="1">
    <citation type="submission" date="2017-02" db="EMBL/GenBank/DDBJ databases">
        <authorList>
            <person name="Varghese N."/>
            <person name="Submissions S."/>
        </authorList>
    </citation>
    <scope>NUCLEOTIDE SEQUENCE [LARGE SCALE GENOMIC DNA]</scope>
    <source>
        <strain evidence="19">DSM 16521</strain>
    </source>
</reference>
<feature type="binding site" evidence="14">
    <location>
        <position position="153"/>
    </location>
    <ligand>
        <name>Zn(2+)</name>
        <dbReference type="ChEBI" id="CHEBI:29105"/>
        <label>1</label>
    </ligand>
</feature>
<dbReference type="GO" id="GO:0042026">
    <property type="term" value="P:protein refolding"/>
    <property type="evidence" value="ECO:0007669"/>
    <property type="project" value="TreeGrafter"/>
</dbReference>
<dbReference type="GO" id="GO:0006260">
    <property type="term" value="P:DNA replication"/>
    <property type="evidence" value="ECO:0007669"/>
    <property type="project" value="UniProtKB-KW"/>
</dbReference>
<comment type="similarity">
    <text evidence="12 14">Belongs to the DnaJ family.</text>
</comment>
<feature type="repeat" description="CXXCXGXG motif" evidence="14">
    <location>
        <begin position="207"/>
        <end position="214"/>
    </location>
</feature>
<feature type="binding site" evidence="14">
    <location>
        <position position="210"/>
    </location>
    <ligand>
        <name>Zn(2+)</name>
        <dbReference type="ChEBI" id="CHEBI:29105"/>
        <label>1</label>
    </ligand>
</feature>
<feature type="domain" description="CR-type" evidence="17">
    <location>
        <begin position="137"/>
        <end position="219"/>
    </location>
</feature>
<comment type="subcellular location">
    <subcellularLocation>
        <location evidence="1 14">Cytoplasm</location>
    </subcellularLocation>
</comment>
<evidence type="ECO:0000256" key="13">
    <source>
        <dbReference type="ARBA" id="ARBA00067609"/>
    </source>
</evidence>
<feature type="domain" description="J" evidence="16">
    <location>
        <begin position="5"/>
        <end position="70"/>
    </location>
</feature>
<dbReference type="GO" id="GO:0005524">
    <property type="term" value="F:ATP binding"/>
    <property type="evidence" value="ECO:0007669"/>
    <property type="project" value="InterPro"/>
</dbReference>
<dbReference type="InterPro" id="IPR001305">
    <property type="entry name" value="HSP_DnaJ_Cys-rich_dom"/>
</dbReference>
<dbReference type="PROSITE" id="PS50076">
    <property type="entry name" value="DNAJ_2"/>
    <property type="match status" value="1"/>
</dbReference>
<dbReference type="OrthoDB" id="9779889at2"/>
<dbReference type="HAMAP" id="MF_01152">
    <property type="entry name" value="DnaJ"/>
    <property type="match status" value="1"/>
</dbReference>
<comment type="domain">
    <text evidence="14">The J domain is necessary and sufficient to stimulate DnaK ATPase activity. Zinc center 1 plays an important role in the autonomous, DnaK-independent chaperone activity of DnaJ. Zinc center 2 is essential for interaction with DnaK and for DnaJ activity.</text>
</comment>
<evidence type="ECO:0000256" key="5">
    <source>
        <dbReference type="ARBA" id="ARBA00022723"/>
    </source>
</evidence>
<dbReference type="Gene3D" id="1.10.287.110">
    <property type="entry name" value="DnaJ domain"/>
    <property type="match status" value="1"/>
</dbReference>
<dbReference type="Pfam" id="PF00684">
    <property type="entry name" value="DnaJ_CXXCXGXG"/>
    <property type="match status" value="1"/>
</dbReference>
<feature type="zinc finger region" description="CR-type" evidence="15">
    <location>
        <begin position="137"/>
        <end position="219"/>
    </location>
</feature>
<dbReference type="InterPro" id="IPR001623">
    <property type="entry name" value="DnaJ_domain"/>
</dbReference>
<feature type="binding site" evidence="14">
    <location>
        <position position="167"/>
    </location>
    <ligand>
        <name>Zn(2+)</name>
        <dbReference type="ChEBI" id="CHEBI:29105"/>
        <label>2</label>
    </ligand>
</feature>
<evidence type="ECO:0000256" key="3">
    <source>
        <dbReference type="ARBA" id="ARBA00022490"/>
    </source>
</evidence>
<evidence type="ECO:0000256" key="12">
    <source>
        <dbReference type="ARBA" id="ARBA00061004"/>
    </source>
</evidence>
<evidence type="ECO:0000256" key="14">
    <source>
        <dbReference type="HAMAP-Rule" id="MF_01152"/>
    </source>
</evidence>
<evidence type="ECO:0000313" key="18">
    <source>
        <dbReference type="EMBL" id="SKA19620.1"/>
    </source>
</evidence>